<sequence length="109" mass="12673">MIHNKKVEFDSIRKERNRLKKIVEDMITNEISELNDMNTIEIFDLKKVYALKDKMPNLELMDGIESSNLKKGSGLNDNVLKLELKVHQLINLIAVSWAIIIDFVDVKMM</sequence>
<proteinExistence type="predicted"/>
<dbReference type="AlphaFoldDB" id="A0AAF0V474"/>
<organism evidence="1 2">
    <name type="scientific">Solanum verrucosum</name>
    <dbReference type="NCBI Taxonomy" id="315347"/>
    <lineage>
        <taxon>Eukaryota</taxon>
        <taxon>Viridiplantae</taxon>
        <taxon>Streptophyta</taxon>
        <taxon>Embryophyta</taxon>
        <taxon>Tracheophyta</taxon>
        <taxon>Spermatophyta</taxon>
        <taxon>Magnoliopsida</taxon>
        <taxon>eudicotyledons</taxon>
        <taxon>Gunneridae</taxon>
        <taxon>Pentapetalae</taxon>
        <taxon>asterids</taxon>
        <taxon>lamiids</taxon>
        <taxon>Solanales</taxon>
        <taxon>Solanaceae</taxon>
        <taxon>Solanoideae</taxon>
        <taxon>Solaneae</taxon>
        <taxon>Solanum</taxon>
    </lineage>
</organism>
<reference evidence="1" key="1">
    <citation type="submission" date="2023-08" db="EMBL/GenBank/DDBJ databases">
        <title>A de novo genome assembly of Solanum verrucosum Schlechtendal, a Mexican diploid species geographically isolated from the other diploid A-genome species in potato relatives.</title>
        <authorList>
            <person name="Hosaka K."/>
        </authorList>
    </citation>
    <scope>NUCLEOTIDE SEQUENCE</scope>
    <source>
        <tissue evidence="1">Young leaves</tissue>
    </source>
</reference>
<accession>A0AAF0V474</accession>
<gene>
    <name evidence="1" type="ORF">MTR67_050955</name>
</gene>
<name>A0AAF0V474_SOLVR</name>
<evidence type="ECO:0000313" key="2">
    <source>
        <dbReference type="Proteomes" id="UP001234989"/>
    </source>
</evidence>
<keyword evidence="2" id="KW-1185">Reference proteome</keyword>
<dbReference type="EMBL" id="CP133623">
    <property type="protein sequence ID" value="WMV57570.1"/>
    <property type="molecule type" value="Genomic_DNA"/>
</dbReference>
<evidence type="ECO:0000313" key="1">
    <source>
        <dbReference type="EMBL" id="WMV57570.1"/>
    </source>
</evidence>
<dbReference type="Proteomes" id="UP001234989">
    <property type="component" value="Chromosome 12"/>
</dbReference>
<protein>
    <submittedName>
        <fullName evidence="1">Uncharacterized protein</fullName>
    </submittedName>
</protein>